<organism evidence="4 5">
    <name type="scientific">Candidatus Gottesmanbacteria bacterium RIFCSPHIGHO2_02_FULL_40_13</name>
    <dbReference type="NCBI Taxonomy" id="1798384"/>
    <lineage>
        <taxon>Bacteria</taxon>
        <taxon>Candidatus Gottesmaniibacteriota</taxon>
    </lineage>
</organism>
<dbReference type="InterPro" id="IPR021109">
    <property type="entry name" value="Peptidase_aspartic_dom_sf"/>
</dbReference>
<gene>
    <name evidence="4" type="ORF">A3D03_02645</name>
</gene>
<evidence type="ECO:0000313" key="5">
    <source>
        <dbReference type="Proteomes" id="UP000177092"/>
    </source>
</evidence>
<dbReference type="Gene3D" id="2.40.70.10">
    <property type="entry name" value="Acid Proteases"/>
    <property type="match status" value="1"/>
</dbReference>
<name>A0A1F6ACN5_9BACT</name>
<dbReference type="EMBL" id="MFJN01000008">
    <property type="protein sequence ID" value="OGG22173.1"/>
    <property type="molecule type" value="Genomic_DNA"/>
</dbReference>
<reference evidence="4 5" key="1">
    <citation type="journal article" date="2016" name="Nat. Commun.">
        <title>Thousands of microbial genomes shed light on interconnected biogeochemical processes in an aquifer system.</title>
        <authorList>
            <person name="Anantharaman K."/>
            <person name="Brown C.T."/>
            <person name="Hug L.A."/>
            <person name="Sharon I."/>
            <person name="Castelle C.J."/>
            <person name="Probst A.J."/>
            <person name="Thomas B.C."/>
            <person name="Singh A."/>
            <person name="Wilkins M.J."/>
            <person name="Karaoz U."/>
            <person name="Brodie E.L."/>
            <person name="Williams K.H."/>
            <person name="Hubbard S.S."/>
            <person name="Banfield J.F."/>
        </authorList>
    </citation>
    <scope>NUCLEOTIDE SEQUENCE [LARGE SCALE GENOMIC DNA]</scope>
</reference>
<dbReference type="InterPro" id="IPR019103">
    <property type="entry name" value="Peptidase_aspartic_DDI1-type"/>
</dbReference>
<protein>
    <recommendedName>
        <fullName evidence="3">Peptidase A2 domain-containing protein</fullName>
    </recommendedName>
</protein>
<feature type="domain" description="Peptidase A2" evidence="3">
    <location>
        <begin position="37"/>
        <end position="114"/>
    </location>
</feature>
<dbReference type="InterPro" id="IPR001995">
    <property type="entry name" value="Peptidase_A2_cat"/>
</dbReference>
<dbReference type="InterPro" id="IPR001969">
    <property type="entry name" value="Aspartic_peptidase_AS"/>
</dbReference>
<keyword evidence="2" id="KW-1133">Transmembrane helix</keyword>
<dbReference type="CDD" id="cd00303">
    <property type="entry name" value="retropepsin_like"/>
    <property type="match status" value="1"/>
</dbReference>
<dbReference type="AlphaFoldDB" id="A0A1F6ACN5"/>
<evidence type="ECO:0000313" key="4">
    <source>
        <dbReference type="EMBL" id="OGG22173.1"/>
    </source>
</evidence>
<dbReference type="Proteomes" id="UP000177092">
    <property type="component" value="Unassembled WGS sequence"/>
</dbReference>
<dbReference type="GO" id="GO:0006508">
    <property type="term" value="P:proteolysis"/>
    <property type="evidence" value="ECO:0007669"/>
    <property type="project" value="InterPro"/>
</dbReference>
<evidence type="ECO:0000256" key="1">
    <source>
        <dbReference type="ARBA" id="ARBA00022801"/>
    </source>
</evidence>
<dbReference type="Pfam" id="PF09668">
    <property type="entry name" value="Asp_protease"/>
    <property type="match status" value="1"/>
</dbReference>
<dbReference type="PROSITE" id="PS00141">
    <property type="entry name" value="ASP_PROTEASE"/>
    <property type="match status" value="1"/>
</dbReference>
<dbReference type="SUPFAM" id="SSF50630">
    <property type="entry name" value="Acid proteases"/>
    <property type="match status" value="1"/>
</dbReference>
<keyword evidence="2" id="KW-0812">Transmembrane</keyword>
<evidence type="ECO:0000256" key="2">
    <source>
        <dbReference type="SAM" id="Phobius"/>
    </source>
</evidence>
<dbReference type="GO" id="GO:0004190">
    <property type="term" value="F:aspartic-type endopeptidase activity"/>
    <property type="evidence" value="ECO:0007669"/>
    <property type="project" value="InterPro"/>
</dbReference>
<accession>A0A1F6ACN5</accession>
<dbReference type="PROSITE" id="PS50175">
    <property type="entry name" value="ASP_PROT_RETROV"/>
    <property type="match status" value="1"/>
</dbReference>
<keyword evidence="1" id="KW-0378">Hydrolase</keyword>
<feature type="transmembrane region" description="Helical" evidence="2">
    <location>
        <begin position="12"/>
        <end position="30"/>
    </location>
</feature>
<proteinExistence type="predicted"/>
<evidence type="ECO:0000259" key="3">
    <source>
        <dbReference type="PROSITE" id="PS50175"/>
    </source>
</evidence>
<sequence length="133" mass="14977">MYKKYTSLTAFPYYFNGSVYFPVIPLVFIAGEKRIRSQALVDSGATISIFGEETANSLGIDIILGKKTILGGVGGRIVGYIHNVKVRIAGKEFFCPIVFSHEYLVSFNLLGREAVFRQFKIIFEEKKNLLKLE</sequence>
<comment type="caution">
    <text evidence="4">The sequence shown here is derived from an EMBL/GenBank/DDBJ whole genome shotgun (WGS) entry which is preliminary data.</text>
</comment>
<keyword evidence="2" id="KW-0472">Membrane</keyword>